<evidence type="ECO:0000259" key="5">
    <source>
        <dbReference type="PROSITE" id="PS51078"/>
    </source>
</evidence>
<accession>A0A543ALZ7</accession>
<evidence type="ECO:0000256" key="1">
    <source>
        <dbReference type="ARBA" id="ARBA00023015"/>
    </source>
</evidence>
<dbReference type="EMBL" id="VFOU01000001">
    <property type="protein sequence ID" value="TQL73602.1"/>
    <property type="molecule type" value="Genomic_DNA"/>
</dbReference>
<evidence type="ECO:0000313" key="6">
    <source>
        <dbReference type="EMBL" id="TQL73602.1"/>
    </source>
</evidence>
<protein>
    <submittedName>
        <fullName evidence="6">IclR family transcriptional regulator</fullName>
    </submittedName>
</protein>
<dbReference type="PROSITE" id="PS51078">
    <property type="entry name" value="ICLR_ED"/>
    <property type="match status" value="1"/>
</dbReference>
<dbReference type="GO" id="GO:0045892">
    <property type="term" value="P:negative regulation of DNA-templated transcription"/>
    <property type="evidence" value="ECO:0007669"/>
    <property type="project" value="TreeGrafter"/>
</dbReference>
<dbReference type="RefSeq" id="WP_170200302.1">
    <property type="nucleotide sequence ID" value="NZ_BAABAN010000017.1"/>
</dbReference>
<evidence type="ECO:0000313" key="7">
    <source>
        <dbReference type="Proteomes" id="UP000319746"/>
    </source>
</evidence>
<organism evidence="6 7">
    <name type="scientific">Enteractinococcus coprophilus</name>
    <dbReference type="NCBI Taxonomy" id="1027633"/>
    <lineage>
        <taxon>Bacteria</taxon>
        <taxon>Bacillati</taxon>
        <taxon>Actinomycetota</taxon>
        <taxon>Actinomycetes</taxon>
        <taxon>Micrococcales</taxon>
        <taxon>Micrococcaceae</taxon>
    </lineage>
</organism>
<dbReference type="Pfam" id="PF01614">
    <property type="entry name" value="IclR_C"/>
    <property type="match status" value="1"/>
</dbReference>
<evidence type="ECO:0000256" key="2">
    <source>
        <dbReference type="ARBA" id="ARBA00023125"/>
    </source>
</evidence>
<evidence type="ECO:0000259" key="4">
    <source>
        <dbReference type="PROSITE" id="PS51077"/>
    </source>
</evidence>
<comment type="caution">
    <text evidence="6">The sequence shown here is derived from an EMBL/GenBank/DDBJ whole genome shotgun (WGS) entry which is preliminary data.</text>
</comment>
<dbReference type="PANTHER" id="PTHR30136">
    <property type="entry name" value="HELIX-TURN-HELIX TRANSCRIPTIONAL REGULATOR, ICLR FAMILY"/>
    <property type="match status" value="1"/>
</dbReference>
<dbReference type="CDD" id="cd00090">
    <property type="entry name" value="HTH_ARSR"/>
    <property type="match status" value="1"/>
</dbReference>
<dbReference type="InterPro" id="IPR029016">
    <property type="entry name" value="GAF-like_dom_sf"/>
</dbReference>
<dbReference type="InterPro" id="IPR011991">
    <property type="entry name" value="ArsR-like_HTH"/>
</dbReference>
<dbReference type="InterPro" id="IPR050707">
    <property type="entry name" value="HTH_MetabolicPath_Reg"/>
</dbReference>
<dbReference type="AlphaFoldDB" id="A0A543ALZ7"/>
<dbReference type="GO" id="GO:0003700">
    <property type="term" value="F:DNA-binding transcription factor activity"/>
    <property type="evidence" value="ECO:0007669"/>
    <property type="project" value="TreeGrafter"/>
</dbReference>
<reference evidence="6 7" key="1">
    <citation type="submission" date="2019-06" db="EMBL/GenBank/DDBJ databases">
        <title>Sequencing the genomes of 1000 actinobacteria strains.</title>
        <authorList>
            <person name="Klenk H.-P."/>
        </authorList>
    </citation>
    <scope>NUCLEOTIDE SEQUENCE [LARGE SCALE GENOMIC DNA]</scope>
    <source>
        <strain evidence="6 7">DSM 24083</strain>
    </source>
</reference>
<keyword evidence="3" id="KW-0804">Transcription</keyword>
<proteinExistence type="predicted"/>
<gene>
    <name evidence="6" type="ORF">FB556_0042</name>
</gene>
<keyword evidence="7" id="KW-1185">Reference proteome</keyword>
<name>A0A543ALZ7_9MICC</name>
<dbReference type="SUPFAM" id="SSF55781">
    <property type="entry name" value="GAF domain-like"/>
    <property type="match status" value="1"/>
</dbReference>
<dbReference type="InterPro" id="IPR014757">
    <property type="entry name" value="Tscrpt_reg_IclR_C"/>
</dbReference>
<dbReference type="Pfam" id="PF09339">
    <property type="entry name" value="HTH_IclR"/>
    <property type="match status" value="1"/>
</dbReference>
<evidence type="ECO:0000256" key="3">
    <source>
        <dbReference type="ARBA" id="ARBA00023163"/>
    </source>
</evidence>
<feature type="domain" description="IclR-ED" evidence="5">
    <location>
        <begin position="66"/>
        <end position="248"/>
    </location>
</feature>
<dbReference type="Gene3D" id="3.30.450.40">
    <property type="match status" value="1"/>
</dbReference>
<keyword evidence="1" id="KW-0805">Transcription regulation</keyword>
<dbReference type="SMART" id="SM00346">
    <property type="entry name" value="HTH_ICLR"/>
    <property type="match status" value="1"/>
</dbReference>
<dbReference type="PANTHER" id="PTHR30136:SF24">
    <property type="entry name" value="HTH-TYPE TRANSCRIPTIONAL REPRESSOR ALLR"/>
    <property type="match status" value="1"/>
</dbReference>
<dbReference type="PROSITE" id="PS51077">
    <property type="entry name" value="HTH_ICLR"/>
    <property type="match status" value="1"/>
</dbReference>
<dbReference type="Proteomes" id="UP000319746">
    <property type="component" value="Unassembled WGS sequence"/>
</dbReference>
<feature type="domain" description="HTH iclR-type" evidence="4">
    <location>
        <begin position="4"/>
        <end position="65"/>
    </location>
</feature>
<sequence length="248" mass="27197">MSSNQSVDRALTVLWILNGLQQATVTEIAEELGVHKSTASRLLAVLEQHRLVVRQPGSMAYELGHGVLQLASTVRSQNDLTRSAQLLVEMVAEHFQLTANVAIRDEIFAVNIAQSAPSKRFFTPRQYVGRRTPGHATSSGKVLLAFADRTVQDQVLSAKLETFTEHTITDPVCLAEEFALTKERGWAVSNNEWDADMTAVAVPLLGLSGTVIAAVSVTGFTHDLPPDTFKTRAEELETLVQRHGRLLE</sequence>
<dbReference type="SUPFAM" id="SSF46785">
    <property type="entry name" value="Winged helix' DNA-binding domain"/>
    <property type="match status" value="1"/>
</dbReference>
<dbReference type="InterPro" id="IPR036390">
    <property type="entry name" value="WH_DNA-bd_sf"/>
</dbReference>
<keyword evidence="2" id="KW-0238">DNA-binding</keyword>
<dbReference type="InterPro" id="IPR005471">
    <property type="entry name" value="Tscrpt_reg_IclR_N"/>
</dbReference>
<dbReference type="Gene3D" id="1.10.10.10">
    <property type="entry name" value="Winged helix-like DNA-binding domain superfamily/Winged helix DNA-binding domain"/>
    <property type="match status" value="1"/>
</dbReference>
<dbReference type="InterPro" id="IPR036388">
    <property type="entry name" value="WH-like_DNA-bd_sf"/>
</dbReference>
<dbReference type="GO" id="GO:0003677">
    <property type="term" value="F:DNA binding"/>
    <property type="evidence" value="ECO:0007669"/>
    <property type="project" value="UniProtKB-KW"/>
</dbReference>